<dbReference type="EMBL" id="BOPG01000057">
    <property type="protein sequence ID" value="GIJ60620.1"/>
    <property type="molecule type" value="Genomic_DNA"/>
</dbReference>
<feature type="region of interest" description="Disordered" evidence="1">
    <location>
        <begin position="79"/>
        <end position="125"/>
    </location>
</feature>
<name>A0A8J3ZFG4_9ACTN</name>
<protein>
    <submittedName>
        <fullName evidence="3">Uncharacterized protein</fullName>
    </submittedName>
</protein>
<gene>
    <name evidence="3" type="ORF">Vau01_081360</name>
</gene>
<sequence length="237" mass="25338">MARIGLFNRHTEEQDRPTGVGSTSTDRTVMVDRDHDGVDDRAERVDQRDTNGDGIVTPDEARAAHERTEARLANRERLAAEKADRSEPAENLASTTAVIDRPAVADRDRDGVDDRVQTRPTPAPQPKIRARASLFATLALIVGLTSVYAALSGRLAPVAVALGVLGLLLSFAGLSASGRPRVAGGGLSVFALLLSVGGAVLGVLAMTGTVTWLDSDVDQVSRLRDWLDAQFPFMSDW</sequence>
<keyword evidence="2" id="KW-0472">Membrane</keyword>
<keyword evidence="2" id="KW-0812">Transmembrane</keyword>
<dbReference type="Proteomes" id="UP000612585">
    <property type="component" value="Unassembled WGS sequence"/>
</dbReference>
<feature type="compositionally biased region" description="Basic and acidic residues" evidence="1">
    <location>
        <begin position="29"/>
        <end position="51"/>
    </location>
</feature>
<keyword evidence="2" id="KW-1133">Transmembrane helix</keyword>
<feature type="transmembrane region" description="Helical" evidence="2">
    <location>
        <begin position="132"/>
        <end position="151"/>
    </location>
</feature>
<feature type="compositionally biased region" description="Basic and acidic residues" evidence="1">
    <location>
        <begin position="103"/>
        <end position="117"/>
    </location>
</feature>
<feature type="transmembrane region" description="Helical" evidence="2">
    <location>
        <begin position="189"/>
        <end position="213"/>
    </location>
</feature>
<evidence type="ECO:0000313" key="4">
    <source>
        <dbReference type="Proteomes" id="UP000612585"/>
    </source>
</evidence>
<accession>A0A8J3ZFG4</accession>
<evidence type="ECO:0000256" key="1">
    <source>
        <dbReference type="SAM" id="MobiDB-lite"/>
    </source>
</evidence>
<comment type="caution">
    <text evidence="3">The sequence shown here is derived from an EMBL/GenBank/DDBJ whole genome shotgun (WGS) entry which is preliminary data.</text>
</comment>
<proteinExistence type="predicted"/>
<feature type="compositionally biased region" description="Basic and acidic residues" evidence="1">
    <location>
        <begin position="79"/>
        <end position="88"/>
    </location>
</feature>
<evidence type="ECO:0000256" key="2">
    <source>
        <dbReference type="SAM" id="Phobius"/>
    </source>
</evidence>
<reference evidence="3" key="1">
    <citation type="submission" date="2021-01" db="EMBL/GenBank/DDBJ databases">
        <title>Whole genome shotgun sequence of Virgisporangium aurantiacum NBRC 16421.</title>
        <authorList>
            <person name="Komaki H."/>
            <person name="Tamura T."/>
        </authorList>
    </citation>
    <scope>NUCLEOTIDE SEQUENCE</scope>
    <source>
        <strain evidence="3">NBRC 16421</strain>
    </source>
</reference>
<organism evidence="3 4">
    <name type="scientific">Virgisporangium aurantiacum</name>
    <dbReference type="NCBI Taxonomy" id="175570"/>
    <lineage>
        <taxon>Bacteria</taxon>
        <taxon>Bacillati</taxon>
        <taxon>Actinomycetota</taxon>
        <taxon>Actinomycetes</taxon>
        <taxon>Micromonosporales</taxon>
        <taxon>Micromonosporaceae</taxon>
        <taxon>Virgisporangium</taxon>
    </lineage>
</organism>
<dbReference type="AlphaFoldDB" id="A0A8J3ZFG4"/>
<evidence type="ECO:0000313" key="3">
    <source>
        <dbReference type="EMBL" id="GIJ60620.1"/>
    </source>
</evidence>
<keyword evidence="4" id="KW-1185">Reference proteome</keyword>
<feature type="transmembrane region" description="Helical" evidence="2">
    <location>
        <begin position="157"/>
        <end position="177"/>
    </location>
</feature>
<dbReference type="RefSeq" id="WP_204005117.1">
    <property type="nucleotide sequence ID" value="NZ_BOPG01000057.1"/>
</dbReference>
<feature type="region of interest" description="Disordered" evidence="1">
    <location>
        <begin position="1"/>
        <end position="67"/>
    </location>
</feature>